<proteinExistence type="predicted"/>
<reference evidence="1 2" key="1">
    <citation type="submission" date="2024-02" db="EMBL/GenBank/DDBJ databases">
        <title>High-quality chromosome-scale genome assembly of Pensacola bahiagrass (Paspalum notatum Flugge var. saurae).</title>
        <authorList>
            <person name="Vega J.M."/>
            <person name="Podio M."/>
            <person name="Orjuela J."/>
            <person name="Siena L.A."/>
            <person name="Pessino S.C."/>
            <person name="Combes M.C."/>
            <person name="Mariac C."/>
            <person name="Albertini E."/>
            <person name="Pupilli F."/>
            <person name="Ortiz J.P.A."/>
            <person name="Leblanc O."/>
        </authorList>
    </citation>
    <scope>NUCLEOTIDE SEQUENCE [LARGE SCALE GENOMIC DNA]</scope>
    <source>
        <strain evidence="1">R1</strain>
        <tissue evidence="1">Leaf</tissue>
    </source>
</reference>
<protein>
    <submittedName>
        <fullName evidence="1">Uncharacterized protein</fullName>
    </submittedName>
</protein>
<evidence type="ECO:0000313" key="2">
    <source>
        <dbReference type="Proteomes" id="UP001341281"/>
    </source>
</evidence>
<dbReference type="EMBL" id="CP144747">
    <property type="protein sequence ID" value="WVZ63003.1"/>
    <property type="molecule type" value="Genomic_DNA"/>
</dbReference>
<organism evidence="1 2">
    <name type="scientific">Paspalum notatum var. saurae</name>
    <dbReference type="NCBI Taxonomy" id="547442"/>
    <lineage>
        <taxon>Eukaryota</taxon>
        <taxon>Viridiplantae</taxon>
        <taxon>Streptophyta</taxon>
        <taxon>Embryophyta</taxon>
        <taxon>Tracheophyta</taxon>
        <taxon>Spermatophyta</taxon>
        <taxon>Magnoliopsida</taxon>
        <taxon>Liliopsida</taxon>
        <taxon>Poales</taxon>
        <taxon>Poaceae</taxon>
        <taxon>PACMAD clade</taxon>
        <taxon>Panicoideae</taxon>
        <taxon>Andropogonodae</taxon>
        <taxon>Paspaleae</taxon>
        <taxon>Paspalinae</taxon>
        <taxon>Paspalum</taxon>
    </lineage>
</organism>
<accession>A0AAQ3SY28</accession>
<keyword evidence="2" id="KW-1185">Reference proteome</keyword>
<dbReference type="AlphaFoldDB" id="A0AAQ3SY28"/>
<evidence type="ECO:0000313" key="1">
    <source>
        <dbReference type="EMBL" id="WVZ63003.1"/>
    </source>
</evidence>
<gene>
    <name evidence="1" type="ORF">U9M48_012685</name>
</gene>
<sequence>MGAGTRHLREWSAEIRILTLRGFANACYRAVFIVLSIPPPTCTATGRAGLRNPSPFELRTGRRRIRFLGSASRDRSLSSPRVGRLLLPEAIAADFFTGFASCRVQHRDVRDTVIVNVIPDNF</sequence>
<name>A0AAQ3SY28_PASNO</name>
<dbReference type="Proteomes" id="UP001341281">
    <property type="component" value="Chromosome 03"/>
</dbReference>